<feature type="non-terminal residue" evidence="2">
    <location>
        <position position="133"/>
    </location>
</feature>
<feature type="chain" id="PRO_5043729586" evidence="1">
    <location>
        <begin position="22"/>
        <end position="133"/>
    </location>
</feature>
<dbReference type="AlphaFoldDB" id="A0AAV1SLU9"/>
<name>A0AAV1SLU9_9ROSI</name>
<sequence>MKISFVTWWQTLASITNMVASGAPMGDEIMFQPTSTSFPPLPHSPIVVPISPLEKILPQKDDIPKPFYPTSSKKKTRVSHCFPQFHISYKPPTTHEGKPTMEFSKIDSKQSSKLFKRVRLPRILNRTGFDGET</sequence>
<proteinExistence type="predicted"/>
<reference evidence="2 3" key="1">
    <citation type="submission" date="2024-01" db="EMBL/GenBank/DDBJ databases">
        <authorList>
            <person name="Waweru B."/>
        </authorList>
    </citation>
    <scope>NUCLEOTIDE SEQUENCE [LARGE SCALE GENOMIC DNA]</scope>
</reference>
<keyword evidence="3" id="KW-1185">Reference proteome</keyword>
<protein>
    <submittedName>
        <fullName evidence="2">Uncharacterized protein</fullName>
    </submittedName>
</protein>
<dbReference type="Proteomes" id="UP001314170">
    <property type="component" value="Unassembled WGS sequence"/>
</dbReference>
<evidence type="ECO:0000256" key="1">
    <source>
        <dbReference type="SAM" id="SignalP"/>
    </source>
</evidence>
<evidence type="ECO:0000313" key="3">
    <source>
        <dbReference type="Proteomes" id="UP001314170"/>
    </source>
</evidence>
<comment type="caution">
    <text evidence="2">The sequence shown here is derived from an EMBL/GenBank/DDBJ whole genome shotgun (WGS) entry which is preliminary data.</text>
</comment>
<dbReference type="EMBL" id="CAWUPB010001194">
    <property type="protein sequence ID" value="CAK7352236.1"/>
    <property type="molecule type" value="Genomic_DNA"/>
</dbReference>
<keyword evidence="1" id="KW-0732">Signal</keyword>
<feature type="signal peptide" evidence="1">
    <location>
        <begin position="1"/>
        <end position="21"/>
    </location>
</feature>
<accession>A0AAV1SLU9</accession>
<evidence type="ECO:0000313" key="2">
    <source>
        <dbReference type="EMBL" id="CAK7352236.1"/>
    </source>
</evidence>
<gene>
    <name evidence="2" type="ORF">DCAF_LOCUS24121</name>
</gene>
<organism evidence="2 3">
    <name type="scientific">Dovyalis caffra</name>
    <dbReference type="NCBI Taxonomy" id="77055"/>
    <lineage>
        <taxon>Eukaryota</taxon>
        <taxon>Viridiplantae</taxon>
        <taxon>Streptophyta</taxon>
        <taxon>Embryophyta</taxon>
        <taxon>Tracheophyta</taxon>
        <taxon>Spermatophyta</taxon>
        <taxon>Magnoliopsida</taxon>
        <taxon>eudicotyledons</taxon>
        <taxon>Gunneridae</taxon>
        <taxon>Pentapetalae</taxon>
        <taxon>rosids</taxon>
        <taxon>fabids</taxon>
        <taxon>Malpighiales</taxon>
        <taxon>Salicaceae</taxon>
        <taxon>Flacourtieae</taxon>
        <taxon>Dovyalis</taxon>
    </lineage>
</organism>